<keyword evidence="6" id="KW-0175">Coiled coil</keyword>
<comment type="similarity">
    <text evidence="9">Belongs to the TRAFAC class myosin-kinesin ATPase superfamily. Kinesin family.</text>
</comment>
<comment type="caution">
    <text evidence="12">The sequence shown here is derived from an EMBL/GenBank/DDBJ whole genome shotgun (WGS) entry which is preliminary data.</text>
</comment>
<dbReference type="InterPro" id="IPR047149">
    <property type="entry name" value="KIF11-like"/>
</dbReference>
<dbReference type="GO" id="GO:0005876">
    <property type="term" value="C:spindle microtubule"/>
    <property type="evidence" value="ECO:0007669"/>
    <property type="project" value="TreeGrafter"/>
</dbReference>
<evidence type="ECO:0000256" key="5">
    <source>
        <dbReference type="ARBA" id="ARBA00022840"/>
    </source>
</evidence>
<evidence type="ECO:0000313" key="11">
    <source>
        <dbReference type="EMBL" id="KAK8765210.1"/>
    </source>
</evidence>
<evidence type="ECO:0000256" key="8">
    <source>
        <dbReference type="ARBA" id="ARBA00023212"/>
    </source>
</evidence>
<dbReference type="Proteomes" id="UP001321473">
    <property type="component" value="Unassembled WGS sequence"/>
</dbReference>
<evidence type="ECO:0000256" key="7">
    <source>
        <dbReference type="ARBA" id="ARBA00023175"/>
    </source>
</evidence>
<sequence length="254" mass="27909">MSSTRRCEPERCCAAMHGVAQRRVLTDAIVTQVGLWVSSFEVYRDGIYDLLLPSSEARNKEPGKRRVPLKIGEDGAKRAFVKGLLEVPVHSADEAHRLLCLARANQTTAETQLGGRAVRSHLVLTVRMATSAAPGDDDQGSWGVSVLTFIELVSSEKPAKAGGDGSLLREAGHINASLLVLGRCMEAVGLKETSKKGPVPFRDSRLTQVFRPPPVKYRALSFWRFFNDTMLECRVGEIAAEYNCGVHHRNIALR</sequence>
<dbReference type="PROSITE" id="PS50067">
    <property type="entry name" value="KINESIN_MOTOR_2"/>
    <property type="match status" value="1"/>
</dbReference>
<evidence type="ECO:0000256" key="2">
    <source>
        <dbReference type="ARBA" id="ARBA00022490"/>
    </source>
</evidence>
<dbReference type="Gene3D" id="3.40.850.10">
    <property type="entry name" value="Kinesin motor domain"/>
    <property type="match status" value="1"/>
</dbReference>
<evidence type="ECO:0000313" key="12">
    <source>
        <dbReference type="EMBL" id="KAK8779949.1"/>
    </source>
</evidence>
<dbReference type="GO" id="GO:0072686">
    <property type="term" value="C:mitotic spindle"/>
    <property type="evidence" value="ECO:0007669"/>
    <property type="project" value="TreeGrafter"/>
</dbReference>
<comment type="subcellular location">
    <subcellularLocation>
        <location evidence="1">Cytoplasm</location>
        <location evidence="1">Cytoskeleton</location>
        <location evidence="1">Spindle</location>
    </subcellularLocation>
</comment>
<accession>A0AAQ4EYY0</accession>
<keyword evidence="7" id="KW-0505">Motor protein</keyword>
<keyword evidence="3" id="KW-0597">Phosphoprotein</keyword>
<protein>
    <recommendedName>
        <fullName evidence="10">Kinesin motor domain-containing protein</fullName>
    </recommendedName>
</protein>
<dbReference type="SUPFAM" id="SSF52540">
    <property type="entry name" value="P-loop containing nucleoside triphosphate hydrolases"/>
    <property type="match status" value="1"/>
</dbReference>
<gene>
    <name evidence="12" type="ORF">V5799_018709</name>
    <name evidence="11" type="ORF">V5799_032182</name>
</gene>
<evidence type="ECO:0000259" key="10">
    <source>
        <dbReference type="PROSITE" id="PS50067"/>
    </source>
</evidence>
<reference evidence="12 13" key="1">
    <citation type="journal article" date="2023" name="Arcadia Sci">
        <title>De novo assembly of a long-read Amblyomma americanum tick genome.</title>
        <authorList>
            <person name="Chou S."/>
            <person name="Poskanzer K.E."/>
            <person name="Rollins M."/>
            <person name="Thuy-Boun P.S."/>
        </authorList>
    </citation>
    <scope>NUCLEOTIDE SEQUENCE [LARGE SCALE GENOMIC DNA]</scope>
    <source>
        <strain evidence="12">F_SG_1</strain>
        <tissue evidence="12">Salivary glands</tissue>
    </source>
</reference>
<keyword evidence="8" id="KW-0206">Cytoskeleton</keyword>
<dbReference type="InterPro" id="IPR001752">
    <property type="entry name" value="Kinesin_motor_dom"/>
</dbReference>
<reference evidence="12" key="2">
    <citation type="submission" date="2023-03" db="EMBL/GenBank/DDBJ databases">
        <authorList>
            <person name="Thuy-Boun P."/>
        </authorList>
    </citation>
    <scope>NUCLEOTIDE SEQUENCE</scope>
    <source>
        <strain evidence="12">F_SG_1</strain>
        <tissue evidence="12">Salivary glands</tissue>
    </source>
</reference>
<dbReference type="GO" id="GO:0051231">
    <property type="term" value="P:spindle elongation"/>
    <property type="evidence" value="ECO:0007669"/>
    <property type="project" value="TreeGrafter"/>
</dbReference>
<evidence type="ECO:0000256" key="1">
    <source>
        <dbReference type="ARBA" id="ARBA00004186"/>
    </source>
</evidence>
<dbReference type="EMBL" id="JARKHS020027622">
    <property type="protein sequence ID" value="KAK8765210.1"/>
    <property type="molecule type" value="Genomic_DNA"/>
</dbReference>
<dbReference type="GO" id="GO:0005524">
    <property type="term" value="F:ATP binding"/>
    <property type="evidence" value="ECO:0007669"/>
    <property type="project" value="UniProtKB-KW"/>
</dbReference>
<dbReference type="GO" id="GO:0007018">
    <property type="term" value="P:microtubule-based movement"/>
    <property type="evidence" value="ECO:0007669"/>
    <property type="project" value="InterPro"/>
</dbReference>
<keyword evidence="4" id="KW-0547">Nucleotide-binding</keyword>
<comment type="caution">
    <text evidence="9">Lacks conserved residue(s) required for the propagation of feature annotation.</text>
</comment>
<dbReference type="PRINTS" id="PR00380">
    <property type="entry name" value="KINESINHEAVY"/>
</dbReference>
<dbReference type="EMBL" id="JARKHS020009346">
    <property type="protein sequence ID" value="KAK8779949.1"/>
    <property type="molecule type" value="Genomic_DNA"/>
</dbReference>
<dbReference type="InterPro" id="IPR027417">
    <property type="entry name" value="P-loop_NTPase"/>
</dbReference>
<dbReference type="GO" id="GO:0008574">
    <property type="term" value="F:plus-end-directed microtubule motor activity"/>
    <property type="evidence" value="ECO:0007669"/>
    <property type="project" value="TreeGrafter"/>
</dbReference>
<evidence type="ECO:0000313" key="13">
    <source>
        <dbReference type="Proteomes" id="UP001321473"/>
    </source>
</evidence>
<evidence type="ECO:0000256" key="6">
    <source>
        <dbReference type="ARBA" id="ARBA00023054"/>
    </source>
</evidence>
<keyword evidence="2" id="KW-0963">Cytoplasm</keyword>
<name>A0AAQ4EYY0_AMBAM</name>
<dbReference type="GO" id="GO:0090307">
    <property type="term" value="P:mitotic spindle assembly"/>
    <property type="evidence" value="ECO:0007669"/>
    <property type="project" value="TreeGrafter"/>
</dbReference>
<dbReference type="GO" id="GO:0008017">
    <property type="term" value="F:microtubule binding"/>
    <property type="evidence" value="ECO:0007669"/>
    <property type="project" value="InterPro"/>
</dbReference>
<dbReference type="GO" id="GO:0005634">
    <property type="term" value="C:nucleus"/>
    <property type="evidence" value="ECO:0007669"/>
    <property type="project" value="TreeGrafter"/>
</dbReference>
<dbReference type="Pfam" id="PF00225">
    <property type="entry name" value="Kinesin"/>
    <property type="match status" value="1"/>
</dbReference>
<reference evidence="12" key="3">
    <citation type="submission" date="2024-02" db="EMBL/GenBank/DDBJ databases">
        <authorList>
            <person name="Mcdaniel E.A."/>
            <person name="Celebi F.M."/>
            <person name="Reiter T."/>
            <person name="Weiss E.C."/>
            <person name="Chou S."/>
        </authorList>
    </citation>
    <scope>NUCLEOTIDE SEQUENCE</scope>
    <source>
        <strain evidence="12">F_SG_1</strain>
        <tissue evidence="12">Salivary glands</tissue>
    </source>
</reference>
<dbReference type="SMART" id="SM00129">
    <property type="entry name" value="KISc"/>
    <property type="match status" value="1"/>
</dbReference>
<keyword evidence="5" id="KW-0067">ATP-binding</keyword>
<dbReference type="AlphaFoldDB" id="A0AAQ4EYY0"/>
<dbReference type="PANTHER" id="PTHR47970:SF29">
    <property type="entry name" value="KINESIN FAMILY MEMBER 20B"/>
    <property type="match status" value="1"/>
</dbReference>
<evidence type="ECO:0000256" key="3">
    <source>
        <dbReference type="ARBA" id="ARBA00022553"/>
    </source>
</evidence>
<proteinExistence type="inferred from homology"/>
<evidence type="ECO:0000256" key="4">
    <source>
        <dbReference type="ARBA" id="ARBA00022741"/>
    </source>
</evidence>
<feature type="domain" description="Kinesin motor" evidence="10">
    <location>
        <begin position="1"/>
        <end position="212"/>
    </location>
</feature>
<evidence type="ECO:0000256" key="9">
    <source>
        <dbReference type="PROSITE-ProRule" id="PRU00283"/>
    </source>
</evidence>
<organism evidence="12 13">
    <name type="scientific">Amblyomma americanum</name>
    <name type="common">Lone star tick</name>
    <dbReference type="NCBI Taxonomy" id="6943"/>
    <lineage>
        <taxon>Eukaryota</taxon>
        <taxon>Metazoa</taxon>
        <taxon>Ecdysozoa</taxon>
        <taxon>Arthropoda</taxon>
        <taxon>Chelicerata</taxon>
        <taxon>Arachnida</taxon>
        <taxon>Acari</taxon>
        <taxon>Parasitiformes</taxon>
        <taxon>Ixodida</taxon>
        <taxon>Ixodoidea</taxon>
        <taxon>Ixodidae</taxon>
        <taxon>Amblyomminae</taxon>
        <taxon>Amblyomma</taxon>
    </lineage>
</organism>
<keyword evidence="13" id="KW-1185">Reference proteome</keyword>
<dbReference type="InterPro" id="IPR036961">
    <property type="entry name" value="Kinesin_motor_dom_sf"/>
</dbReference>
<dbReference type="PANTHER" id="PTHR47970">
    <property type="entry name" value="KINESIN-LIKE PROTEIN KIF11"/>
    <property type="match status" value="1"/>
</dbReference>